<evidence type="ECO:0000313" key="5">
    <source>
        <dbReference type="Proteomes" id="UP000035540"/>
    </source>
</evidence>
<evidence type="ECO:0000313" key="4">
    <source>
        <dbReference type="EMBL" id="AKK09750.1"/>
    </source>
</evidence>
<dbReference type="AlphaFoldDB" id="A0A0G3HAH7"/>
<dbReference type="InterPro" id="IPR000667">
    <property type="entry name" value="Peptidase_S13"/>
</dbReference>
<evidence type="ECO:0000256" key="2">
    <source>
        <dbReference type="ARBA" id="ARBA00022801"/>
    </source>
</evidence>
<dbReference type="PANTHER" id="PTHR30023">
    <property type="entry name" value="D-ALANYL-D-ALANINE CARBOXYPEPTIDASE"/>
    <property type="match status" value="1"/>
</dbReference>
<dbReference type="PRINTS" id="PR00922">
    <property type="entry name" value="DADACBPTASE3"/>
</dbReference>
<dbReference type="Gene3D" id="3.40.710.10">
    <property type="entry name" value="DD-peptidase/beta-lactamase superfamily"/>
    <property type="match status" value="2"/>
</dbReference>
<accession>A0A0G3HAH7</accession>
<keyword evidence="3" id="KW-0472">Membrane</keyword>
<dbReference type="Proteomes" id="UP000035540">
    <property type="component" value="Chromosome"/>
</dbReference>
<organism evidence="4 5">
    <name type="scientific">Corynebacterium testudinoris</name>
    <dbReference type="NCBI Taxonomy" id="136857"/>
    <lineage>
        <taxon>Bacteria</taxon>
        <taxon>Bacillati</taxon>
        <taxon>Actinomycetota</taxon>
        <taxon>Actinomycetes</taxon>
        <taxon>Mycobacteriales</taxon>
        <taxon>Corynebacteriaceae</taxon>
        <taxon>Corynebacterium</taxon>
    </lineage>
</organism>
<dbReference type="GO" id="GO:0006508">
    <property type="term" value="P:proteolysis"/>
    <property type="evidence" value="ECO:0007669"/>
    <property type="project" value="InterPro"/>
</dbReference>
<dbReference type="EMBL" id="CP011545">
    <property type="protein sequence ID" value="AKK09750.1"/>
    <property type="molecule type" value="Genomic_DNA"/>
</dbReference>
<dbReference type="EC" id="3.4.21.-" evidence="4"/>
<dbReference type="PANTHER" id="PTHR30023:SF0">
    <property type="entry name" value="PENICILLIN-SENSITIVE CARBOXYPEPTIDASE A"/>
    <property type="match status" value="1"/>
</dbReference>
<keyword evidence="5" id="KW-1185">Reference proteome</keyword>
<dbReference type="SUPFAM" id="SSF56601">
    <property type="entry name" value="beta-lactamase/transpeptidase-like"/>
    <property type="match status" value="1"/>
</dbReference>
<reference evidence="5" key="2">
    <citation type="submission" date="2015-05" db="EMBL/GenBank/DDBJ databases">
        <title>Complete genome sequence of Corynebacterium testudinoris DSM 44614, recovered from necrotic lesions in the mouth of a tortoise.</title>
        <authorList>
            <person name="Ruckert C."/>
            <person name="Albersmeier A."/>
            <person name="Winkler A."/>
            <person name="Tauch A."/>
        </authorList>
    </citation>
    <scope>NUCLEOTIDE SEQUENCE [LARGE SCALE GENOMIC DNA]</scope>
    <source>
        <strain evidence="5">DSM 44614</strain>
    </source>
</reference>
<keyword evidence="4" id="KW-0645">Protease</keyword>
<protein>
    <submittedName>
        <fullName evidence="4">D-alanyl-D-alanine carboxypeptidase, serine-type, PBP4 family</fullName>
        <ecNumber evidence="4">3.4.21.-</ecNumber>
    </submittedName>
</protein>
<comment type="similarity">
    <text evidence="1">Belongs to the peptidase S13 family.</text>
</comment>
<reference evidence="4 5" key="1">
    <citation type="journal article" date="2015" name="Genome Announc.">
        <title>Complete Genome Sequence of the Type Strain Corynebacterium testudinoris DSM 44614, Recovered from Necrotic Lesions in the Mouth of a Tortoise.</title>
        <authorList>
            <person name="Ruckert C."/>
            <person name="Kriete M."/>
            <person name="Jaenicke S."/>
            <person name="Winkler A."/>
            <person name="Tauch A."/>
        </authorList>
    </citation>
    <scope>NUCLEOTIDE SEQUENCE [LARGE SCALE GENOMIC DNA]</scope>
    <source>
        <strain evidence="4 5">DSM 44614</strain>
    </source>
</reference>
<evidence type="ECO:0000256" key="1">
    <source>
        <dbReference type="ARBA" id="ARBA00006096"/>
    </source>
</evidence>
<dbReference type="Pfam" id="PF02113">
    <property type="entry name" value="Peptidase_S13"/>
    <property type="match status" value="2"/>
</dbReference>
<feature type="transmembrane region" description="Helical" evidence="3">
    <location>
        <begin position="16"/>
        <end position="38"/>
    </location>
</feature>
<dbReference type="NCBIfam" id="TIGR00666">
    <property type="entry name" value="PBP4"/>
    <property type="match status" value="1"/>
</dbReference>
<keyword evidence="3" id="KW-0812">Transmembrane</keyword>
<keyword evidence="2 4" id="KW-0378">Hydrolase</keyword>
<sequence>MSVGGISLLGMSGKKVWWSLTAGVVAVAVAGVAGVGVLTQRYYGDLTHAPALAAPAPSQILTPAHAEGEVDNAALAARISSLLASEVGADLGTLHGQITDTVSGEVVWQQDADTALQPASATKILTAAAAIWELGPDDVITTEVIQSADKKAVTIRAAGDVWLTAKQIDELAAQIGPVEQVFVDTSAWSGEALMPGWDPADIDAGYIAPLEPAMLYGARIGQTEGDVPRSHTPALDVAKAVADRVGASTVGLGPVPEDGEVVAQTSSPPLIERLTEMMLHSDNVMAEAVGHEVAVHQGQAGTAQGATQATLDVLRARNIDLTGVSLADNSGLSTLNLIPPRVLDEVLVHAATNPDLRPLLATLPVAGGEGTLSDRYADQSGRGWVRAKTGTLTNTSALAGIVTADSGRVYSFALLSNGSEILAARRALDTVASTIRDS</sequence>
<dbReference type="InterPro" id="IPR012338">
    <property type="entry name" value="Beta-lactam/transpept-like"/>
</dbReference>
<dbReference type="GO" id="GO:0000270">
    <property type="term" value="P:peptidoglycan metabolic process"/>
    <property type="evidence" value="ECO:0007669"/>
    <property type="project" value="TreeGrafter"/>
</dbReference>
<evidence type="ECO:0000256" key="3">
    <source>
        <dbReference type="SAM" id="Phobius"/>
    </source>
</evidence>
<name>A0A0G3HAH7_9CORY</name>
<dbReference type="GO" id="GO:0004185">
    <property type="term" value="F:serine-type carboxypeptidase activity"/>
    <property type="evidence" value="ECO:0007669"/>
    <property type="project" value="InterPro"/>
</dbReference>
<dbReference type="PATRIC" id="fig|136857.5.peg.2313"/>
<keyword evidence="4" id="KW-0121">Carboxypeptidase</keyword>
<keyword evidence="3" id="KW-1133">Transmembrane helix</keyword>
<gene>
    <name evidence="4" type="primary">dacB</name>
    <name evidence="4" type="ORF">CTEST_11715</name>
</gene>
<proteinExistence type="inferred from homology"/>
<dbReference type="KEGG" id="cted:CTEST_11715"/>
<dbReference type="STRING" id="136857.CTEST_11715"/>